<reference evidence="3 4" key="1">
    <citation type="submission" date="2022-04" db="EMBL/GenBank/DDBJ databases">
        <title>Genome sequence of soybean root-associated Caulobacter segnis RL271.</title>
        <authorList>
            <person name="Longley R."/>
            <person name="Bonito G."/>
            <person name="Trigodet F."/>
            <person name="Crosson S."/>
            <person name="Fiebig A."/>
        </authorList>
    </citation>
    <scope>NUCLEOTIDE SEQUENCE [LARGE SCALE GENOMIC DNA]</scope>
    <source>
        <strain evidence="3 4">RL271</strain>
    </source>
</reference>
<accession>A0ABY4ZXG8</accession>
<feature type="region of interest" description="Disordered" evidence="1">
    <location>
        <begin position="50"/>
        <end position="88"/>
    </location>
</feature>
<dbReference type="Proteomes" id="UP001057520">
    <property type="component" value="Chromosome"/>
</dbReference>
<feature type="compositionally biased region" description="Basic and acidic residues" evidence="1">
    <location>
        <begin position="61"/>
        <end position="74"/>
    </location>
</feature>
<feature type="domain" description="Transcription factor zinc-finger" evidence="2">
    <location>
        <begin position="5"/>
        <end position="44"/>
    </location>
</feature>
<keyword evidence="4" id="KW-1185">Reference proteome</keyword>
<protein>
    <submittedName>
        <fullName evidence="3">Zf-TFIIB domain-containing protein</fullName>
    </submittedName>
</protein>
<evidence type="ECO:0000256" key="1">
    <source>
        <dbReference type="SAM" id="MobiDB-lite"/>
    </source>
</evidence>
<organism evidence="3 4">
    <name type="scientific">Caulobacter segnis</name>
    <dbReference type="NCBI Taxonomy" id="88688"/>
    <lineage>
        <taxon>Bacteria</taxon>
        <taxon>Pseudomonadati</taxon>
        <taxon>Pseudomonadota</taxon>
        <taxon>Alphaproteobacteria</taxon>
        <taxon>Caulobacterales</taxon>
        <taxon>Caulobacteraceae</taxon>
        <taxon>Caulobacter</taxon>
    </lineage>
</organism>
<evidence type="ECO:0000313" key="3">
    <source>
        <dbReference type="EMBL" id="USQ97532.1"/>
    </source>
</evidence>
<proteinExistence type="predicted"/>
<dbReference type="Pfam" id="PF13453">
    <property type="entry name" value="Zn_ribbon_TFIIB"/>
    <property type="match status" value="1"/>
</dbReference>
<evidence type="ECO:0000313" key="4">
    <source>
        <dbReference type="Proteomes" id="UP001057520"/>
    </source>
</evidence>
<dbReference type="InterPro" id="IPR027392">
    <property type="entry name" value="TF_Znf"/>
</dbReference>
<gene>
    <name evidence="3" type="ORF">MZV50_08340</name>
</gene>
<sequence length="102" mass="12284">MPLLMCPNCDGSMHSVQRAGVEFDMCPRCRGVWLDRGELEKLMAFEREETQATYNAPRPYVRPDHHADHQRRDRDDDDDRYRRHGQYGHQKKKRFDLFDIFD</sequence>
<dbReference type="EMBL" id="CP096040">
    <property type="protein sequence ID" value="USQ97532.1"/>
    <property type="molecule type" value="Genomic_DNA"/>
</dbReference>
<name>A0ABY4ZXG8_9CAUL</name>
<evidence type="ECO:0000259" key="2">
    <source>
        <dbReference type="Pfam" id="PF13453"/>
    </source>
</evidence>